<dbReference type="STRING" id="1235591.CAK95_08590"/>
<evidence type="ECO:0000313" key="2">
    <source>
        <dbReference type="Proteomes" id="UP000194137"/>
    </source>
</evidence>
<dbReference type="PANTHER" id="PTHR47473">
    <property type="entry name" value="BTA1P"/>
    <property type="match status" value="1"/>
</dbReference>
<keyword evidence="1" id="KW-0808">Transferase</keyword>
<dbReference type="PANTHER" id="PTHR47473:SF1">
    <property type="entry name" value="METHYLTRANSFERASE DOMAIN-CONTAINING PROTEIN"/>
    <property type="match status" value="1"/>
</dbReference>
<dbReference type="CDD" id="cd02440">
    <property type="entry name" value="AdoMet_MTases"/>
    <property type="match status" value="1"/>
</dbReference>
<dbReference type="Pfam" id="PF13649">
    <property type="entry name" value="Methyltransf_25"/>
    <property type="match status" value="1"/>
</dbReference>
<dbReference type="EMBL" id="CP021112">
    <property type="protein sequence ID" value="ARP99136.1"/>
    <property type="molecule type" value="Genomic_DNA"/>
</dbReference>
<dbReference type="InterPro" id="IPR041698">
    <property type="entry name" value="Methyltransf_25"/>
</dbReference>
<dbReference type="GO" id="GO:0008168">
    <property type="term" value="F:methyltransferase activity"/>
    <property type="evidence" value="ECO:0007669"/>
    <property type="project" value="UniProtKB-KW"/>
</dbReference>
<organism evidence="1 2">
    <name type="scientific">Pseudorhodoplanes sinuspersici</name>
    <dbReference type="NCBI Taxonomy" id="1235591"/>
    <lineage>
        <taxon>Bacteria</taxon>
        <taxon>Pseudomonadati</taxon>
        <taxon>Pseudomonadota</taxon>
        <taxon>Alphaproteobacteria</taxon>
        <taxon>Hyphomicrobiales</taxon>
        <taxon>Pseudorhodoplanes</taxon>
    </lineage>
</organism>
<dbReference type="KEGG" id="psin:CAK95_08590"/>
<evidence type="ECO:0000313" key="1">
    <source>
        <dbReference type="EMBL" id="ARP99136.1"/>
    </source>
</evidence>
<dbReference type="Gene3D" id="3.40.50.150">
    <property type="entry name" value="Vaccinia Virus protein VP39"/>
    <property type="match status" value="1"/>
</dbReference>
<keyword evidence="1" id="KW-0489">Methyltransferase</keyword>
<dbReference type="OrthoDB" id="5298787at2"/>
<reference evidence="1 2" key="1">
    <citation type="submission" date="2017-05" db="EMBL/GenBank/DDBJ databases">
        <title>Full genome sequence of Pseudorhodoplanes sinuspersici.</title>
        <authorList>
            <person name="Dastgheib S.M.M."/>
            <person name="Shavandi M."/>
            <person name="Tirandaz H."/>
        </authorList>
    </citation>
    <scope>NUCLEOTIDE SEQUENCE [LARGE SCALE GENOMIC DNA]</scope>
    <source>
        <strain evidence="1 2">RIPI110</strain>
    </source>
</reference>
<protein>
    <submittedName>
        <fullName evidence="1">SAM-dependent methyltransferase</fullName>
    </submittedName>
</protein>
<proteinExistence type="predicted"/>
<dbReference type="GO" id="GO:0032259">
    <property type="term" value="P:methylation"/>
    <property type="evidence" value="ECO:0007669"/>
    <property type="project" value="UniProtKB-KW"/>
</dbReference>
<dbReference type="Proteomes" id="UP000194137">
    <property type="component" value="Chromosome"/>
</dbReference>
<name>A0A1W6ZP04_9HYPH</name>
<dbReference type="InterPro" id="IPR029063">
    <property type="entry name" value="SAM-dependent_MTases_sf"/>
</dbReference>
<dbReference type="AlphaFoldDB" id="A0A1W6ZP04"/>
<dbReference type="SUPFAM" id="SSF53335">
    <property type="entry name" value="S-adenosyl-L-methionine-dependent methyltransferases"/>
    <property type="match status" value="1"/>
</dbReference>
<gene>
    <name evidence="1" type="ORF">CAK95_08590</name>
</gene>
<dbReference type="RefSeq" id="WP_086087544.1">
    <property type="nucleotide sequence ID" value="NZ_CP021112.1"/>
</dbReference>
<accession>A0A1W6ZP04</accession>
<sequence>MSEATINTQLMDRIYRRQHHIYDLTRKYYLLGRDQLITGLRPSSGDAILEIGCGTGRNLTIAARRYPAARFYGVDVSTVMLTRAIDSLGRAGLSNRVRVAHGDATAFDPDRLFGRKSFDRIFISYSVSMIPDWNGAIDRAVALLAPGGELHIVDFGGQSRLPSFFRTALRHWLKAFHVTPRDGLERWLTACARRTGAILTIHRPYRDYAQYAVLRMPD</sequence>
<keyword evidence="2" id="KW-1185">Reference proteome</keyword>